<evidence type="ECO:0000313" key="1">
    <source>
        <dbReference type="EMBL" id="VFJ61074.1"/>
    </source>
</evidence>
<dbReference type="EMBL" id="CAADFL010000290">
    <property type="protein sequence ID" value="VFK13662.1"/>
    <property type="molecule type" value="Genomic_DNA"/>
</dbReference>
<dbReference type="PANTHER" id="PTHR48419:SF1">
    <property type="entry name" value="SULFOTRANSFERASE DOMAIN-CONTAINING PROTEIN"/>
    <property type="match status" value="1"/>
</dbReference>
<dbReference type="AlphaFoldDB" id="A0A450T433"/>
<dbReference type="PANTHER" id="PTHR48419">
    <property type="entry name" value="SULFOTRANSFERASE DOMAIN-CONTAINING PROTEIN"/>
    <property type="match status" value="1"/>
</dbReference>
<dbReference type="Pfam" id="PF19798">
    <property type="entry name" value="Sulfotransfer_5"/>
    <property type="match status" value="1"/>
</dbReference>
<organism evidence="1">
    <name type="scientific">Candidatus Kentrum sp. FM</name>
    <dbReference type="NCBI Taxonomy" id="2126340"/>
    <lineage>
        <taxon>Bacteria</taxon>
        <taxon>Pseudomonadati</taxon>
        <taxon>Pseudomonadota</taxon>
        <taxon>Gammaproteobacteria</taxon>
        <taxon>Candidatus Kentrum</taxon>
    </lineage>
</organism>
<gene>
    <name evidence="1" type="ORF">BECKFM1743A_GA0114220_102783</name>
    <name evidence="3" type="ORF">BECKFM1743B_GA0114221_102903</name>
    <name evidence="2" type="ORF">BECKFM1743C_GA0114222_102953</name>
</gene>
<evidence type="ECO:0008006" key="4">
    <source>
        <dbReference type="Google" id="ProtNLM"/>
    </source>
</evidence>
<name>A0A450T433_9GAMM</name>
<dbReference type="InterPro" id="IPR053226">
    <property type="entry name" value="Pyrrolopyrazine_biosynth_F"/>
</dbReference>
<dbReference type="EMBL" id="CAADFA010000295">
    <property type="protein sequence ID" value="VFJ61561.1"/>
    <property type="molecule type" value="Genomic_DNA"/>
</dbReference>
<reference evidence="1" key="1">
    <citation type="submission" date="2019-02" db="EMBL/GenBank/DDBJ databases">
        <authorList>
            <person name="Gruber-Vodicka R. H."/>
            <person name="Seah K. B. B."/>
        </authorList>
    </citation>
    <scope>NUCLEOTIDE SEQUENCE</scope>
    <source>
        <strain evidence="1">BECK_BZ163</strain>
        <strain evidence="3">BECK_BZ164</strain>
        <strain evidence="2">BECK_BZ165</strain>
    </source>
</reference>
<sequence length="247" mass="28743">MSNKIIVLWAHPRSASTAFERIMHERGDLRVLHEPFNHLYYFHEGRAEAVACGDPREGPKSYEEVKSHIIDASEDKPVFFKDMCYHCHDHIINDDEFLKRLTNIFLIRDPIKSIPSHFNINPNAVLDEMGYEKEFNIFHKVASLTGTFPMVIDTRDLIANPHGIVKRYCDLVGLPFMESALNWEAGYKPEWDVWKGWHKSVSSSSGIQEIKSTYNEDVLNNATQKQYYDYHLPFYNQLLSHANPERS</sequence>
<proteinExistence type="predicted"/>
<evidence type="ECO:0000313" key="3">
    <source>
        <dbReference type="EMBL" id="VFK13662.1"/>
    </source>
</evidence>
<protein>
    <recommendedName>
        <fullName evidence="4">Sulfotransferase family protein</fullName>
    </recommendedName>
</protein>
<dbReference type="InterPro" id="IPR027417">
    <property type="entry name" value="P-loop_NTPase"/>
</dbReference>
<evidence type="ECO:0000313" key="2">
    <source>
        <dbReference type="EMBL" id="VFJ61561.1"/>
    </source>
</evidence>
<dbReference type="EMBL" id="CAADEZ010000278">
    <property type="protein sequence ID" value="VFJ61074.1"/>
    <property type="molecule type" value="Genomic_DNA"/>
</dbReference>
<accession>A0A450T433</accession>
<dbReference type="SUPFAM" id="SSF52540">
    <property type="entry name" value="P-loop containing nucleoside triphosphate hydrolases"/>
    <property type="match status" value="1"/>
</dbReference>
<dbReference type="Gene3D" id="3.40.50.300">
    <property type="entry name" value="P-loop containing nucleotide triphosphate hydrolases"/>
    <property type="match status" value="1"/>
</dbReference>